<feature type="compositionally biased region" description="Basic residues" evidence="3">
    <location>
        <begin position="780"/>
        <end position="791"/>
    </location>
</feature>
<feature type="coiled-coil region" evidence="2">
    <location>
        <begin position="255"/>
        <end position="321"/>
    </location>
</feature>
<keyword evidence="6" id="KW-1185">Reference proteome</keyword>
<feature type="transmembrane region" description="Helical" evidence="4">
    <location>
        <begin position="112"/>
        <end position="135"/>
    </location>
</feature>
<reference evidence="5" key="2">
    <citation type="journal article" date="2022" name="Microb. Genom.">
        <title>A chromosome-scale genome assembly of the tomato pathogen Cladosporium fulvum reveals a compartmentalized genome architecture and the presence of a dispensable chromosome.</title>
        <authorList>
            <person name="Zaccaron A.Z."/>
            <person name="Chen L.H."/>
            <person name="Samaras A."/>
            <person name="Stergiopoulos I."/>
        </authorList>
    </citation>
    <scope>NUCLEOTIDE SEQUENCE</scope>
    <source>
        <strain evidence="5">Race5_Kim</strain>
    </source>
</reference>
<keyword evidence="4" id="KW-0812">Transmembrane</keyword>
<dbReference type="AlphaFoldDB" id="A0A9Q8P3T2"/>
<dbReference type="SUPFAM" id="SSF57997">
    <property type="entry name" value="Tropomyosin"/>
    <property type="match status" value="2"/>
</dbReference>
<organism evidence="5 6">
    <name type="scientific">Passalora fulva</name>
    <name type="common">Tomato leaf mold</name>
    <name type="synonym">Cladosporium fulvum</name>
    <dbReference type="NCBI Taxonomy" id="5499"/>
    <lineage>
        <taxon>Eukaryota</taxon>
        <taxon>Fungi</taxon>
        <taxon>Dikarya</taxon>
        <taxon>Ascomycota</taxon>
        <taxon>Pezizomycotina</taxon>
        <taxon>Dothideomycetes</taxon>
        <taxon>Dothideomycetidae</taxon>
        <taxon>Mycosphaerellales</taxon>
        <taxon>Mycosphaerellaceae</taxon>
        <taxon>Fulvia</taxon>
    </lineage>
</organism>
<sequence length="876" mass="96733">MHCPLRDIARSIGRFLIAGATNYTTERSLEKQRLAQSLELPHIDIIGTATAQRAGDLQEPLASAVPPSAEIFTYSNAPTAQLATQYPAYNGTFWSGNTISHDRSDSLIVPSWAVVTCFAIGSILWFAAIALSVAYKTQLARAHRQLAAAEARAASAEVRLVKEQTSNTRARKHLDSVKNNLVGIQNSLGSVEKKLASTEGAFDEVVAQYGVAVTQLSDVNHRIKNLKRTAGVLSQESINANAKSAALTEQLSAVNEERQNDAKKFERSRKQLEARLAQVKSGNSSLRQKIKNITAKATTTASKKERRLKTVKIALQEVESTLGRRTAALRKLRSQCLHLEDAHRLSVARLREAEAESREVHSKVLREQKKDADIILARAQATSAELIDNVETLVKAALSDNKRLKFRNAILMQDKSGMIAEIESWKGVQAKTIQAQKLTIADAEKTVAVHKDEISMLNSANGLLYETLTMLAAQQTYFMSEIDDLKQKCTSLKERINELGQKENSLREKLKEAEQQVCHFKDDLQAARTQIKASETELADLESAHEEQLAEAKDSLEAFEVKHNEAVSEHEASVRQLKVSLEYQDQEIKGLRETSESEKATLQKVEAEIREANARVEQAQSRADALEQDNALLQAQLSSKPTGSVWHPVEAKAERLGAEYRNIGSFETSRQTLHSTHGNDVSALRETADDRKSYCQPAQPMTTEPPGTGAQAISSITPAGAGSTWNPKARPFEFPGKVDSISPNHPNVQPLPIAGVESRGEADSDTEELTIGPNDEPQGKKKRKQRGKKRKDGVDGGKFRSDWRKRQSTIDGAWYRKKEVDNGDTMYCWHDPRCLAHQGTNGTCTGEDPHTRGDRIRAGVPRMPAHGLPIGTCWCH</sequence>
<proteinExistence type="predicted"/>
<dbReference type="GeneID" id="71981699"/>
<feature type="compositionally biased region" description="Basic and acidic residues" evidence="3">
    <location>
        <begin position="847"/>
        <end position="857"/>
    </location>
</feature>
<dbReference type="KEGG" id="ffu:CLAFUR5_01821"/>
<keyword evidence="4" id="KW-1133">Transmembrane helix</keyword>
<accession>A0A9Q8P3T2</accession>
<evidence type="ECO:0000313" key="6">
    <source>
        <dbReference type="Proteomes" id="UP000756132"/>
    </source>
</evidence>
<feature type="region of interest" description="Disordered" evidence="3">
    <location>
        <begin position="844"/>
        <end position="863"/>
    </location>
</feature>
<dbReference type="Proteomes" id="UP000756132">
    <property type="component" value="Chromosome 1"/>
</dbReference>
<evidence type="ECO:0000256" key="2">
    <source>
        <dbReference type="SAM" id="Coils"/>
    </source>
</evidence>
<dbReference type="EMBL" id="CP090163">
    <property type="protein sequence ID" value="UJO12253.1"/>
    <property type="molecule type" value="Genomic_DNA"/>
</dbReference>
<gene>
    <name evidence="5" type="ORF">CLAFUR5_01821</name>
</gene>
<evidence type="ECO:0000256" key="4">
    <source>
        <dbReference type="SAM" id="Phobius"/>
    </source>
</evidence>
<evidence type="ECO:0000256" key="3">
    <source>
        <dbReference type="SAM" id="MobiDB-lite"/>
    </source>
</evidence>
<dbReference type="RefSeq" id="XP_047756619.1">
    <property type="nucleotide sequence ID" value="XM_047900969.1"/>
</dbReference>
<feature type="coiled-coil region" evidence="2">
    <location>
        <begin position="482"/>
        <end position="636"/>
    </location>
</feature>
<keyword evidence="4" id="KW-0472">Membrane</keyword>
<feature type="region of interest" description="Disordered" evidence="3">
    <location>
        <begin position="718"/>
        <end position="804"/>
    </location>
</feature>
<dbReference type="PANTHER" id="PTHR23160:SF19">
    <property type="entry name" value="MYOSIN HEAVY CHAIN-RELATED PROTEIN"/>
    <property type="match status" value="1"/>
</dbReference>
<evidence type="ECO:0000256" key="1">
    <source>
        <dbReference type="ARBA" id="ARBA00023054"/>
    </source>
</evidence>
<protein>
    <submittedName>
        <fullName evidence="5">Uncharacterized protein</fullName>
    </submittedName>
</protein>
<reference evidence="5" key="1">
    <citation type="submission" date="2021-12" db="EMBL/GenBank/DDBJ databases">
        <authorList>
            <person name="Zaccaron A."/>
            <person name="Stergiopoulos I."/>
        </authorList>
    </citation>
    <scope>NUCLEOTIDE SEQUENCE</scope>
    <source>
        <strain evidence="5">Race5_Kim</strain>
    </source>
</reference>
<name>A0A9Q8P3T2_PASFU</name>
<keyword evidence="1 2" id="KW-0175">Coiled coil</keyword>
<dbReference type="PANTHER" id="PTHR23160">
    <property type="entry name" value="SYNAPTONEMAL COMPLEX PROTEIN-RELATED"/>
    <property type="match status" value="1"/>
</dbReference>
<dbReference type="Gene3D" id="1.10.287.1490">
    <property type="match status" value="2"/>
</dbReference>
<evidence type="ECO:0000313" key="5">
    <source>
        <dbReference type="EMBL" id="UJO12253.1"/>
    </source>
</evidence>
<feature type="compositionally biased region" description="Basic and acidic residues" evidence="3">
    <location>
        <begin position="792"/>
        <end position="804"/>
    </location>
</feature>